<keyword evidence="2" id="KW-1003">Cell membrane</keyword>
<dbReference type="AlphaFoldDB" id="A0A1H6FDD9"/>
<evidence type="ECO:0000259" key="5">
    <source>
        <dbReference type="PROSITE" id="PS50125"/>
    </source>
</evidence>
<dbReference type="EC" id="4.6.1.1" evidence="7"/>
<dbReference type="PANTHER" id="PTHR43081:SF17">
    <property type="entry name" value="BLL5647 PROTEIN"/>
    <property type="match status" value="1"/>
</dbReference>
<dbReference type="InterPro" id="IPR007892">
    <property type="entry name" value="CHASE4"/>
</dbReference>
<evidence type="ECO:0000256" key="1">
    <source>
        <dbReference type="ARBA" id="ARBA00004651"/>
    </source>
</evidence>
<dbReference type="GO" id="GO:0006171">
    <property type="term" value="P:cAMP biosynthetic process"/>
    <property type="evidence" value="ECO:0007669"/>
    <property type="project" value="TreeGrafter"/>
</dbReference>
<dbReference type="InterPro" id="IPR050697">
    <property type="entry name" value="Adenylyl/Guanylyl_Cyclase_3/4"/>
</dbReference>
<reference evidence="7 8" key="1">
    <citation type="submission" date="2016-10" db="EMBL/GenBank/DDBJ databases">
        <authorList>
            <person name="de Groot N.N."/>
        </authorList>
    </citation>
    <scope>NUCLEOTIDE SEQUENCE [LARGE SCALE GENOMIC DNA]</scope>
    <source>
        <strain evidence="7">MBHS1</strain>
    </source>
</reference>
<evidence type="ECO:0000256" key="2">
    <source>
        <dbReference type="ARBA" id="ARBA00022475"/>
    </source>
</evidence>
<comment type="subcellular location">
    <subcellularLocation>
        <location evidence="1">Cell membrane</location>
        <topology evidence="1">Multi-pass membrane protein</topology>
    </subcellularLocation>
</comment>
<dbReference type="PANTHER" id="PTHR43081">
    <property type="entry name" value="ADENYLATE CYCLASE, TERMINAL-DIFFERENTIATION SPECIFIC-RELATED"/>
    <property type="match status" value="1"/>
</dbReference>
<dbReference type="PROSITE" id="PS50885">
    <property type="entry name" value="HAMP"/>
    <property type="match status" value="1"/>
</dbReference>
<dbReference type="OrthoDB" id="9806704at2"/>
<dbReference type="RefSeq" id="WP_103920752.1">
    <property type="nucleotide sequence ID" value="NZ_FMSV02000513.1"/>
</dbReference>
<feature type="domain" description="HAMP" evidence="6">
    <location>
        <begin position="302"/>
        <end position="354"/>
    </location>
</feature>
<keyword evidence="8" id="KW-1185">Reference proteome</keyword>
<dbReference type="Proteomes" id="UP000236724">
    <property type="component" value="Unassembled WGS sequence"/>
</dbReference>
<dbReference type="GO" id="GO:0005886">
    <property type="term" value="C:plasma membrane"/>
    <property type="evidence" value="ECO:0007669"/>
    <property type="project" value="UniProtKB-SubCell"/>
</dbReference>
<feature type="domain" description="Guanylate cyclase" evidence="5">
    <location>
        <begin position="386"/>
        <end position="533"/>
    </location>
</feature>
<evidence type="ECO:0000313" key="8">
    <source>
        <dbReference type="Proteomes" id="UP000236724"/>
    </source>
</evidence>
<keyword evidence="7" id="KW-0456">Lyase</keyword>
<evidence type="ECO:0000313" key="7">
    <source>
        <dbReference type="EMBL" id="SEH07035.1"/>
    </source>
</evidence>
<dbReference type="CDD" id="cd06225">
    <property type="entry name" value="HAMP"/>
    <property type="match status" value="1"/>
</dbReference>
<dbReference type="InterPro" id="IPR003660">
    <property type="entry name" value="HAMP_dom"/>
</dbReference>
<gene>
    <name evidence="7" type="primary">cyaA_5</name>
    <name evidence="7" type="ORF">MBHS_02901</name>
</gene>
<dbReference type="CDD" id="cd07302">
    <property type="entry name" value="CHD"/>
    <property type="match status" value="1"/>
</dbReference>
<dbReference type="GO" id="GO:0004016">
    <property type="term" value="F:adenylate cyclase activity"/>
    <property type="evidence" value="ECO:0007669"/>
    <property type="project" value="UniProtKB-EC"/>
</dbReference>
<dbReference type="Gene3D" id="3.30.70.1230">
    <property type="entry name" value="Nucleotide cyclase"/>
    <property type="match status" value="1"/>
</dbReference>
<evidence type="ECO:0000259" key="6">
    <source>
        <dbReference type="PROSITE" id="PS50885"/>
    </source>
</evidence>
<dbReference type="SMART" id="SM00304">
    <property type="entry name" value="HAMP"/>
    <property type="match status" value="1"/>
</dbReference>
<dbReference type="SUPFAM" id="SSF158472">
    <property type="entry name" value="HAMP domain-like"/>
    <property type="match status" value="1"/>
</dbReference>
<sequence>MFSLRYKFSLIVVILLFFTLGSAFWLIRGALNDVLEQQLAQHFSQAQEQFSELVQQPVKALYNIASYTRTHPWITDALYAKALTPGSQVYKNLRKALPNEAILLNPLGQILEAGEGIRSWAPELNKQCVENKVSFDKERLHLLMLSDIPVQVLVVPISDHQNEGKIIGTLLLAHLFDETYLNHLRKLLGVDILLLDAQEITLTSGLFSALSQRPLLNQLQIHLQSRTPIQLKQQYLKLQQVQLSNRLWHYIQTTQKASVPAHLFIQPLDDHQGFVARIQNNLLMLGGLLLILSFLMIRPLFRQVTAAVQMLHTATDQIEKENYQFRARIRTYDELESLGHAFNQMMHSLEGKEHVRQAMEHLVSPELVMDILKKRLSGEGQTRIASVLVVGIQDFSRHTAGRSAQDLLSWLNNYFTRMQFCIAGQEGFVDAYSGDKLTAAFGITGNSSEPHTGIYAAVLAAKEMLNALTLFNLEVISPQISSTQHGFGNYQQNTINIGIGIDTNSLIAGKIGAENRQHYSIIGSPIKRAQQLEKLTRHYGVSILISQSAWDALKTEIPAKDYPLHRELDCIDLDSEAKPLNIYEILPACDERENIKDLLQRYQQARIELQQNHFKKAENLFQQLHDDWPEDKPTRLLLGRSRRYHNNIEKYTQENPQGAYRFLTQQSSS</sequence>
<dbReference type="InterPro" id="IPR001054">
    <property type="entry name" value="A/G_cyclase"/>
</dbReference>
<keyword evidence="4" id="KW-1133">Transmembrane helix</keyword>
<proteinExistence type="predicted"/>
<dbReference type="Pfam" id="PF00672">
    <property type="entry name" value="HAMP"/>
    <property type="match status" value="1"/>
</dbReference>
<keyword evidence="3 4" id="KW-0472">Membrane</keyword>
<dbReference type="Pfam" id="PF00211">
    <property type="entry name" value="Guanylate_cyc"/>
    <property type="match status" value="1"/>
</dbReference>
<evidence type="ECO:0000256" key="4">
    <source>
        <dbReference type="SAM" id="Phobius"/>
    </source>
</evidence>
<evidence type="ECO:0000256" key="3">
    <source>
        <dbReference type="ARBA" id="ARBA00023136"/>
    </source>
</evidence>
<protein>
    <submittedName>
        <fullName evidence="7">Adenylate cyclase 1</fullName>
        <ecNumber evidence="7">4.6.1.1</ecNumber>
    </submittedName>
</protein>
<dbReference type="PROSITE" id="PS50125">
    <property type="entry name" value="GUANYLATE_CYCLASE_2"/>
    <property type="match status" value="1"/>
</dbReference>
<organism evidence="7 8">
    <name type="scientific">Candidatus Venteria ishoeyi</name>
    <dbReference type="NCBI Taxonomy" id="1899563"/>
    <lineage>
        <taxon>Bacteria</taxon>
        <taxon>Pseudomonadati</taxon>
        <taxon>Pseudomonadota</taxon>
        <taxon>Gammaproteobacteria</taxon>
        <taxon>Thiotrichales</taxon>
        <taxon>Thiotrichaceae</taxon>
        <taxon>Venteria</taxon>
    </lineage>
</organism>
<feature type="transmembrane region" description="Helical" evidence="4">
    <location>
        <begin position="282"/>
        <end position="301"/>
    </location>
</feature>
<accession>A0A1H6FDD9</accession>
<keyword evidence="4" id="KW-0812">Transmembrane</keyword>
<dbReference type="InterPro" id="IPR029787">
    <property type="entry name" value="Nucleotide_cyclase"/>
</dbReference>
<dbReference type="SUPFAM" id="SSF55073">
    <property type="entry name" value="Nucleotide cyclase"/>
    <property type="match status" value="1"/>
</dbReference>
<dbReference type="EMBL" id="FMSV02000513">
    <property type="protein sequence ID" value="SEH07035.1"/>
    <property type="molecule type" value="Genomic_DNA"/>
</dbReference>
<dbReference type="GO" id="GO:0035556">
    <property type="term" value="P:intracellular signal transduction"/>
    <property type="evidence" value="ECO:0007669"/>
    <property type="project" value="InterPro"/>
</dbReference>
<name>A0A1H6FDD9_9GAMM</name>
<dbReference type="Gene3D" id="6.10.340.10">
    <property type="match status" value="1"/>
</dbReference>
<dbReference type="Pfam" id="PF05228">
    <property type="entry name" value="CHASE4"/>
    <property type="match status" value="1"/>
</dbReference>